<keyword evidence="3" id="KW-1185">Reference proteome</keyword>
<organism evidence="2 3">
    <name type="scientific">Tanacetum coccineum</name>
    <dbReference type="NCBI Taxonomy" id="301880"/>
    <lineage>
        <taxon>Eukaryota</taxon>
        <taxon>Viridiplantae</taxon>
        <taxon>Streptophyta</taxon>
        <taxon>Embryophyta</taxon>
        <taxon>Tracheophyta</taxon>
        <taxon>Spermatophyta</taxon>
        <taxon>Magnoliopsida</taxon>
        <taxon>eudicotyledons</taxon>
        <taxon>Gunneridae</taxon>
        <taxon>Pentapetalae</taxon>
        <taxon>asterids</taxon>
        <taxon>campanulids</taxon>
        <taxon>Asterales</taxon>
        <taxon>Asteraceae</taxon>
        <taxon>Asteroideae</taxon>
        <taxon>Anthemideae</taxon>
        <taxon>Anthemidinae</taxon>
        <taxon>Tanacetum</taxon>
    </lineage>
</organism>
<dbReference type="EMBL" id="BQNB010020962">
    <property type="protein sequence ID" value="GJU01414.1"/>
    <property type="molecule type" value="Genomic_DNA"/>
</dbReference>
<name>A0ABQ5IMW5_9ASTR</name>
<reference evidence="2" key="1">
    <citation type="journal article" date="2022" name="Int. J. Mol. Sci.">
        <title>Draft Genome of Tanacetum Coccineum: Genomic Comparison of Closely Related Tanacetum-Family Plants.</title>
        <authorList>
            <person name="Yamashiro T."/>
            <person name="Shiraishi A."/>
            <person name="Nakayama K."/>
            <person name="Satake H."/>
        </authorList>
    </citation>
    <scope>NUCLEOTIDE SEQUENCE</scope>
</reference>
<evidence type="ECO:0000313" key="3">
    <source>
        <dbReference type="Proteomes" id="UP001151760"/>
    </source>
</evidence>
<feature type="region of interest" description="Disordered" evidence="1">
    <location>
        <begin position="193"/>
        <end position="212"/>
    </location>
</feature>
<comment type="caution">
    <text evidence="2">The sequence shown here is derived from an EMBL/GenBank/DDBJ whole genome shotgun (WGS) entry which is preliminary data.</text>
</comment>
<feature type="compositionally biased region" description="Polar residues" evidence="1">
    <location>
        <begin position="202"/>
        <end position="212"/>
    </location>
</feature>
<evidence type="ECO:0000313" key="2">
    <source>
        <dbReference type="EMBL" id="GJU01414.1"/>
    </source>
</evidence>
<dbReference type="Proteomes" id="UP001151760">
    <property type="component" value="Unassembled WGS sequence"/>
</dbReference>
<accession>A0ABQ5IMW5</accession>
<feature type="region of interest" description="Disordered" evidence="1">
    <location>
        <begin position="230"/>
        <end position="270"/>
    </location>
</feature>
<proteinExistence type="predicted"/>
<gene>
    <name evidence="2" type="ORF">Tco_1111752</name>
</gene>
<feature type="compositionally biased region" description="Basic and acidic residues" evidence="1">
    <location>
        <begin position="242"/>
        <end position="253"/>
    </location>
</feature>
<reference evidence="2" key="2">
    <citation type="submission" date="2022-01" db="EMBL/GenBank/DDBJ databases">
        <authorList>
            <person name="Yamashiro T."/>
            <person name="Shiraishi A."/>
            <person name="Satake H."/>
            <person name="Nakayama K."/>
        </authorList>
    </citation>
    <scope>NUCLEOTIDE SEQUENCE</scope>
</reference>
<sequence length="270" mass="29932">MNFKHNNCIITFKNVVALLEHSNPFYHPMLSFLSNCSISTTLTKEPSAMYVVYLKDFWYTAEVDDATKDILFSLSLFENRLSFTRNDLLSTIGLTDSETVVPLPSKGTVRDGLATLGLADKDKSSLTSTEHTPSACEVSLTYHMLKVVKLSKKPEESLILPSVEVNAEESADKSQSGTNHAKEFVVTADATKSLDASESVEEQGNQPNTTNVEKVLDKIIEEKEIAWEHSLDIPSNGTLLDDSDKQTKDDKPTPESPFDTESEIKFIKSC</sequence>
<evidence type="ECO:0000256" key="1">
    <source>
        <dbReference type="SAM" id="MobiDB-lite"/>
    </source>
</evidence>
<protein>
    <submittedName>
        <fullName evidence="2">Uncharacterized protein</fullName>
    </submittedName>
</protein>